<protein>
    <submittedName>
        <fullName evidence="3">Tripartite tricarboxylate transporter substrate binding protein</fullName>
    </submittedName>
</protein>
<keyword evidence="4" id="KW-1185">Reference proteome</keyword>
<accession>A0A372MFR2</accession>
<proteinExistence type="inferred from homology"/>
<dbReference type="RefSeq" id="WP_117331027.1">
    <property type="nucleotide sequence ID" value="NZ_QUWK01000011.1"/>
</dbReference>
<feature type="signal peptide" evidence="2">
    <location>
        <begin position="1"/>
        <end position="20"/>
    </location>
</feature>
<reference evidence="3 4" key="2">
    <citation type="submission" date="2018-09" db="EMBL/GenBank/DDBJ databases">
        <title>Genome of Sphaerochaeta halotolerans strain 4-11.</title>
        <authorList>
            <person name="Nazina T.N."/>
            <person name="Sokolova D.S."/>
        </authorList>
    </citation>
    <scope>NUCLEOTIDE SEQUENCE [LARGE SCALE GENOMIC DNA]</scope>
    <source>
        <strain evidence="3 4">4-11</strain>
    </source>
</reference>
<dbReference type="Proteomes" id="UP000264002">
    <property type="component" value="Unassembled WGS sequence"/>
</dbReference>
<dbReference type="Pfam" id="PF03401">
    <property type="entry name" value="TctC"/>
    <property type="match status" value="1"/>
</dbReference>
<dbReference type="Gene3D" id="3.40.190.10">
    <property type="entry name" value="Periplasmic binding protein-like II"/>
    <property type="match status" value="1"/>
</dbReference>
<name>A0A372MFR2_9SPIR</name>
<evidence type="ECO:0000313" key="4">
    <source>
        <dbReference type="Proteomes" id="UP000264002"/>
    </source>
</evidence>
<gene>
    <name evidence="3" type="ORF">DYP60_10850</name>
</gene>
<evidence type="ECO:0000256" key="1">
    <source>
        <dbReference type="ARBA" id="ARBA00006987"/>
    </source>
</evidence>
<evidence type="ECO:0000313" key="3">
    <source>
        <dbReference type="EMBL" id="RFU94273.1"/>
    </source>
</evidence>
<dbReference type="AlphaFoldDB" id="A0A372MFR2"/>
<dbReference type="EMBL" id="QUWK01000011">
    <property type="protein sequence ID" value="RFU94273.1"/>
    <property type="molecule type" value="Genomic_DNA"/>
</dbReference>
<feature type="chain" id="PRO_5017075862" evidence="2">
    <location>
        <begin position="21"/>
        <end position="332"/>
    </location>
</feature>
<sequence length="332" mass="35757">MRKIALVLALVLLASVSVFANGTAEAAGGAEKSFVPTRNVDWYVTSSPGGGSDIFTRTITDIAVKEDLINGKNFVIQYKTDGAGEVGRLLVSNIKAGVQADHTLLTFNSGDLMPMVKNTSNRFQNFQPIAHMAVDKHLIFIGESSKYTSAEEIIDALKHGERLVLGGSKGDDIACHAALIKELGITQDQLSYIAHDATSGAITAILGGHFDLLISKPAAASQYVEAGKLTPVLALSTSRFPGNLSGAPTLSELGYKNVEVPNWRSVVAPKNMSAAAVSYWSNVMKQVSETEAWQKGYIEKQKLVPDFMDTDTYRAYGMKFQADYLESIGKSE</sequence>
<organism evidence="3 4">
    <name type="scientific">Sphaerochaeta halotolerans</name>
    <dbReference type="NCBI Taxonomy" id="2293840"/>
    <lineage>
        <taxon>Bacteria</taxon>
        <taxon>Pseudomonadati</taxon>
        <taxon>Spirochaetota</taxon>
        <taxon>Spirochaetia</taxon>
        <taxon>Spirochaetales</taxon>
        <taxon>Sphaerochaetaceae</taxon>
        <taxon>Sphaerochaeta</taxon>
    </lineage>
</organism>
<keyword evidence="2" id="KW-0732">Signal</keyword>
<comment type="similarity">
    <text evidence="1">Belongs to the UPF0065 (bug) family.</text>
</comment>
<dbReference type="PANTHER" id="PTHR42928">
    <property type="entry name" value="TRICARBOXYLATE-BINDING PROTEIN"/>
    <property type="match status" value="1"/>
</dbReference>
<dbReference type="InterPro" id="IPR042100">
    <property type="entry name" value="Bug_dom1"/>
</dbReference>
<reference evidence="4" key="1">
    <citation type="submission" date="2018-08" db="EMBL/GenBank/DDBJ databases">
        <authorList>
            <person name="Grouzdev D.S."/>
            <person name="Krutkina M.S."/>
        </authorList>
    </citation>
    <scope>NUCLEOTIDE SEQUENCE [LARGE SCALE GENOMIC DNA]</scope>
    <source>
        <strain evidence="4">4-11</strain>
    </source>
</reference>
<dbReference type="InterPro" id="IPR005064">
    <property type="entry name" value="BUG"/>
</dbReference>
<dbReference type="PANTHER" id="PTHR42928:SF1">
    <property type="entry name" value="BLR4371 PROTEIN"/>
    <property type="match status" value="1"/>
</dbReference>
<evidence type="ECO:0000256" key="2">
    <source>
        <dbReference type="SAM" id="SignalP"/>
    </source>
</evidence>
<dbReference type="Gene3D" id="3.40.190.150">
    <property type="entry name" value="Bordetella uptake gene, domain 1"/>
    <property type="match status" value="1"/>
</dbReference>
<dbReference type="PIRSF" id="PIRSF017082">
    <property type="entry name" value="YflP"/>
    <property type="match status" value="1"/>
</dbReference>
<comment type="caution">
    <text evidence="3">The sequence shown here is derived from an EMBL/GenBank/DDBJ whole genome shotgun (WGS) entry which is preliminary data.</text>
</comment>